<reference evidence="4 5" key="1">
    <citation type="submission" date="2024-09" db="EMBL/GenBank/DDBJ databases">
        <authorList>
            <person name="Sun Q."/>
            <person name="Mori K."/>
        </authorList>
    </citation>
    <scope>NUCLEOTIDE SEQUENCE [LARGE SCALE GENOMIC DNA]</scope>
    <source>
        <strain evidence="4 5">JCM 14321</strain>
    </source>
</reference>
<protein>
    <submittedName>
        <fullName evidence="4">Alpha/beta fold hydrolase</fullName>
    </submittedName>
</protein>
<gene>
    <name evidence="4" type="ORF">ACFFQV_12720</name>
</gene>
<proteinExistence type="predicted"/>
<keyword evidence="2" id="KW-0472">Membrane</keyword>
<dbReference type="RefSeq" id="WP_157422195.1">
    <property type="nucleotide sequence ID" value="NZ_BAAANI010000002.1"/>
</dbReference>
<sequence length="606" mass="66181">MTEYTDISEVSKGLFVFIPGLPPRALKTQAPWKTLVDRLRTELEPTWRVEVFEHELTATSREDLDDVVRRLAAQMRDWTGELSTDIEPPDGIIIAGHSFGGILARAAYLLDATAPDATNTDRDEHPWTGLLKRIVLLGSPNSGYRTDARKTPLRWRLAYALATPFFDFTFEKVMAGGYWITDLRLRWLEAFRSATDRPRVIQILGTSDPLVTHADVIDQKFMPHTKVYEIPNADHRGLIEVDAAPDPNRRYRQLKDAILGRPDETFDDELTRKSGPTAFILHGIRASALGTWVEDLGADFAAASGHADDEETLVINPDTGYFSALEFALPGTRRRKVHEFLRLYGEAYATRDPEQFVFAGHSNGTYMMAQSLDRVPAMRFKRIYLAGTVLPRRYEWQRVFENEQIGHRGDAGWQAGEVRIDRATRDVPVGILCSWLRGLGSADVGTAGVDGFENISGRAIDQHRRVPGGHGAALKSPEQLREIAGYLARDSVAVDRASRRASSAPTTAASSSSAPATATAPLGMPPAAVPAAAPGAEKSGPGWGERLFNGVSRFVGLRPVAWALLLGLGALAATGLVKLGRAKGAKVAVGTGAAAGIGFWALLRSI</sequence>
<organism evidence="4 5">
    <name type="scientific">Agromyces lapidis</name>
    <dbReference type="NCBI Taxonomy" id="279574"/>
    <lineage>
        <taxon>Bacteria</taxon>
        <taxon>Bacillati</taxon>
        <taxon>Actinomycetota</taxon>
        <taxon>Actinomycetes</taxon>
        <taxon>Micrococcales</taxon>
        <taxon>Microbacteriaceae</taxon>
        <taxon>Agromyces</taxon>
    </lineage>
</organism>
<dbReference type="InterPro" id="IPR000073">
    <property type="entry name" value="AB_hydrolase_1"/>
</dbReference>
<keyword evidence="5" id="KW-1185">Reference proteome</keyword>
<evidence type="ECO:0000313" key="5">
    <source>
        <dbReference type="Proteomes" id="UP001589667"/>
    </source>
</evidence>
<evidence type="ECO:0000256" key="2">
    <source>
        <dbReference type="SAM" id="Phobius"/>
    </source>
</evidence>
<comment type="caution">
    <text evidence="4">The sequence shown here is derived from an EMBL/GenBank/DDBJ whole genome shotgun (WGS) entry which is preliminary data.</text>
</comment>
<accession>A0ABV5SS63</accession>
<feature type="domain" description="AB hydrolase-1" evidence="3">
    <location>
        <begin position="15"/>
        <end position="238"/>
    </location>
</feature>
<dbReference type="Pfam" id="PF12697">
    <property type="entry name" value="Abhydrolase_6"/>
    <property type="match status" value="1"/>
</dbReference>
<dbReference type="Proteomes" id="UP001589667">
    <property type="component" value="Unassembled WGS sequence"/>
</dbReference>
<keyword evidence="2" id="KW-1133">Transmembrane helix</keyword>
<feature type="compositionally biased region" description="Low complexity" evidence="1">
    <location>
        <begin position="499"/>
        <end position="522"/>
    </location>
</feature>
<dbReference type="InterPro" id="IPR029058">
    <property type="entry name" value="AB_hydrolase_fold"/>
</dbReference>
<dbReference type="GO" id="GO:0016787">
    <property type="term" value="F:hydrolase activity"/>
    <property type="evidence" value="ECO:0007669"/>
    <property type="project" value="UniProtKB-KW"/>
</dbReference>
<dbReference type="Gene3D" id="3.40.50.1820">
    <property type="entry name" value="alpha/beta hydrolase"/>
    <property type="match status" value="2"/>
</dbReference>
<keyword evidence="4" id="KW-0378">Hydrolase</keyword>
<name>A0ABV5SS63_9MICO</name>
<evidence type="ECO:0000259" key="3">
    <source>
        <dbReference type="Pfam" id="PF12697"/>
    </source>
</evidence>
<feature type="region of interest" description="Disordered" evidence="1">
    <location>
        <begin position="497"/>
        <end position="537"/>
    </location>
</feature>
<feature type="transmembrane region" description="Helical" evidence="2">
    <location>
        <begin position="584"/>
        <end position="603"/>
    </location>
</feature>
<feature type="transmembrane region" description="Helical" evidence="2">
    <location>
        <begin position="560"/>
        <end position="577"/>
    </location>
</feature>
<keyword evidence="2" id="KW-0812">Transmembrane</keyword>
<dbReference type="EMBL" id="JBHMBL010000002">
    <property type="protein sequence ID" value="MFB9643152.1"/>
    <property type="molecule type" value="Genomic_DNA"/>
</dbReference>
<dbReference type="SUPFAM" id="SSF53474">
    <property type="entry name" value="alpha/beta-Hydrolases"/>
    <property type="match status" value="2"/>
</dbReference>
<evidence type="ECO:0000313" key="4">
    <source>
        <dbReference type="EMBL" id="MFB9643152.1"/>
    </source>
</evidence>
<evidence type="ECO:0000256" key="1">
    <source>
        <dbReference type="SAM" id="MobiDB-lite"/>
    </source>
</evidence>